<dbReference type="EMBL" id="QGDQ01000012">
    <property type="protein sequence ID" value="PWJ53560.1"/>
    <property type="molecule type" value="Genomic_DNA"/>
</dbReference>
<dbReference type="SUPFAM" id="SSF55298">
    <property type="entry name" value="YjgF-like"/>
    <property type="match status" value="1"/>
</dbReference>
<dbReference type="CDD" id="cd00448">
    <property type="entry name" value="YjgF_YER057c_UK114_family"/>
    <property type="match status" value="1"/>
</dbReference>
<keyword evidence="2" id="KW-1185">Reference proteome</keyword>
<dbReference type="AlphaFoldDB" id="A0A316A992"/>
<comment type="caution">
    <text evidence="1">The sequence shown here is derived from an EMBL/GenBank/DDBJ whole genome shotgun (WGS) entry which is preliminary data.</text>
</comment>
<reference evidence="1 2" key="1">
    <citation type="submission" date="2018-03" db="EMBL/GenBank/DDBJ databases">
        <title>Genomic Encyclopedia of Archaeal and Bacterial Type Strains, Phase II (KMG-II): from individual species to whole genera.</title>
        <authorList>
            <person name="Goeker M."/>
        </authorList>
    </citation>
    <scope>NUCLEOTIDE SEQUENCE [LARGE SCALE GENOMIC DNA]</scope>
    <source>
        <strain evidence="1 2">DSM 44889</strain>
    </source>
</reference>
<evidence type="ECO:0000313" key="1">
    <source>
        <dbReference type="EMBL" id="PWJ53560.1"/>
    </source>
</evidence>
<dbReference type="PANTHER" id="PTHR43857:SF1">
    <property type="entry name" value="YJGH FAMILY PROTEIN"/>
    <property type="match status" value="1"/>
</dbReference>
<sequence length="144" mass="15047">MSAAPAQTSFSHVVRVDPPELAKPSGFAHAVRAEGTVSVHLSGQTALGADGRIVEGDIVVQFEQALTNLLTALRAAGGEPSDLVESTVYLLDIPGYQARGAEIGAVWRRLIGRSYPAMTGVGVTGLWQREALVEISGTAVLAPR</sequence>
<dbReference type="Pfam" id="PF01042">
    <property type="entry name" value="Ribonuc_L-PSP"/>
    <property type="match status" value="1"/>
</dbReference>
<gene>
    <name evidence="1" type="ORF">BXY45_112134</name>
</gene>
<organism evidence="1 2">
    <name type="scientific">Quadrisphaera granulorum</name>
    <dbReference type="NCBI Taxonomy" id="317664"/>
    <lineage>
        <taxon>Bacteria</taxon>
        <taxon>Bacillati</taxon>
        <taxon>Actinomycetota</taxon>
        <taxon>Actinomycetes</taxon>
        <taxon>Kineosporiales</taxon>
        <taxon>Kineosporiaceae</taxon>
        <taxon>Quadrisphaera</taxon>
    </lineage>
</organism>
<dbReference type="OrthoDB" id="9815126at2"/>
<dbReference type="InterPro" id="IPR035959">
    <property type="entry name" value="RutC-like_sf"/>
</dbReference>
<accession>A0A316A992</accession>
<dbReference type="Gene3D" id="3.30.1330.40">
    <property type="entry name" value="RutC-like"/>
    <property type="match status" value="1"/>
</dbReference>
<dbReference type="PANTHER" id="PTHR43857">
    <property type="entry name" value="BLR7761 PROTEIN"/>
    <property type="match status" value="1"/>
</dbReference>
<proteinExistence type="predicted"/>
<name>A0A316A992_9ACTN</name>
<dbReference type="Proteomes" id="UP000245469">
    <property type="component" value="Unassembled WGS sequence"/>
</dbReference>
<protein>
    <submittedName>
        <fullName evidence="1">Enamine deaminase RidA (YjgF/YER057c/UK114 family)</fullName>
    </submittedName>
</protein>
<dbReference type="InterPro" id="IPR006175">
    <property type="entry name" value="YjgF/YER057c/UK114"/>
</dbReference>
<dbReference type="RefSeq" id="WP_109774569.1">
    <property type="nucleotide sequence ID" value="NZ_QGDQ01000012.1"/>
</dbReference>
<evidence type="ECO:0000313" key="2">
    <source>
        <dbReference type="Proteomes" id="UP000245469"/>
    </source>
</evidence>